<comment type="caution">
    <text evidence="4">The sequence shown here is derived from an EMBL/GenBank/DDBJ whole genome shotgun (WGS) entry which is preliminary data.</text>
</comment>
<organism evidence="4 5">
    <name type="scientific">Fictibacillus marinisediminis</name>
    <dbReference type="NCBI Taxonomy" id="2878389"/>
    <lineage>
        <taxon>Bacteria</taxon>
        <taxon>Bacillati</taxon>
        <taxon>Bacillota</taxon>
        <taxon>Bacilli</taxon>
        <taxon>Bacillales</taxon>
        <taxon>Fictibacillaceae</taxon>
        <taxon>Fictibacillus</taxon>
    </lineage>
</organism>
<dbReference type="Gene3D" id="2.60.40.790">
    <property type="match status" value="1"/>
</dbReference>
<evidence type="ECO:0000256" key="1">
    <source>
        <dbReference type="PROSITE-ProRule" id="PRU00285"/>
    </source>
</evidence>
<evidence type="ECO:0000256" key="2">
    <source>
        <dbReference type="RuleBase" id="RU003616"/>
    </source>
</evidence>
<dbReference type="InterPro" id="IPR002068">
    <property type="entry name" value="A-crystallin/Hsp20_dom"/>
</dbReference>
<dbReference type="InterPro" id="IPR031107">
    <property type="entry name" value="Small_HSP"/>
</dbReference>
<evidence type="ECO:0000313" key="5">
    <source>
        <dbReference type="Proteomes" id="UP001139011"/>
    </source>
</evidence>
<gene>
    <name evidence="4" type="ORF">LCY76_02020</name>
</gene>
<feature type="domain" description="SHSP" evidence="3">
    <location>
        <begin position="58"/>
        <end position="165"/>
    </location>
</feature>
<dbReference type="Proteomes" id="UP001139011">
    <property type="component" value="Unassembled WGS sequence"/>
</dbReference>
<dbReference type="CDD" id="cd06464">
    <property type="entry name" value="ACD_sHsps-like"/>
    <property type="match status" value="1"/>
</dbReference>
<keyword evidence="5" id="KW-1185">Reference proteome</keyword>
<accession>A0A9X2BDT4</accession>
<comment type="similarity">
    <text evidence="1 2">Belongs to the small heat shock protein (HSP20) family.</text>
</comment>
<evidence type="ECO:0000259" key="3">
    <source>
        <dbReference type="PROSITE" id="PS01031"/>
    </source>
</evidence>
<name>A0A9X2BDT4_9BACL</name>
<dbReference type="PANTHER" id="PTHR11527">
    <property type="entry name" value="HEAT-SHOCK PROTEIN 20 FAMILY MEMBER"/>
    <property type="match status" value="1"/>
</dbReference>
<dbReference type="EMBL" id="JAIWJX010000002">
    <property type="protein sequence ID" value="MCK6255402.1"/>
    <property type="molecule type" value="Genomic_DNA"/>
</dbReference>
<reference evidence="4" key="1">
    <citation type="submission" date="2021-09" db="EMBL/GenBank/DDBJ databases">
        <title>Genome analysis of Fictibacillus sp. KIGAM418 isolated from marine sediment.</title>
        <authorList>
            <person name="Seo M.-J."/>
            <person name="Cho E.-S."/>
            <person name="Hwang C.Y."/>
        </authorList>
    </citation>
    <scope>NUCLEOTIDE SEQUENCE</scope>
    <source>
        <strain evidence="4">KIGAM418</strain>
    </source>
</reference>
<dbReference type="AlphaFoldDB" id="A0A9X2BDT4"/>
<sequence length="165" mass="18991">MDVDKLKQWLELAQKVQGNDFWNSIFDGSPGQQMAGQVNGQPESRTRYNHFQPNQNAPSPQEDFPKVDIYTNNREWMVVIDLPGIRKEDVSLSMAANKLTIKGVLHSPYKDATVIRAERANGHFERTIQLPELINETRTAARFFNGVLEVRIMRNLTPERNIRID</sequence>
<evidence type="ECO:0000313" key="4">
    <source>
        <dbReference type="EMBL" id="MCK6255402.1"/>
    </source>
</evidence>
<dbReference type="PROSITE" id="PS01031">
    <property type="entry name" value="SHSP"/>
    <property type="match status" value="1"/>
</dbReference>
<dbReference type="RefSeq" id="WP_248251230.1">
    <property type="nucleotide sequence ID" value="NZ_JAIWJX010000002.1"/>
</dbReference>
<dbReference type="InterPro" id="IPR008978">
    <property type="entry name" value="HSP20-like_chaperone"/>
</dbReference>
<protein>
    <submittedName>
        <fullName evidence="4">Hsp20/alpha crystallin family protein</fullName>
    </submittedName>
</protein>
<dbReference type="Pfam" id="PF00011">
    <property type="entry name" value="HSP20"/>
    <property type="match status" value="1"/>
</dbReference>
<proteinExistence type="inferred from homology"/>
<dbReference type="SUPFAM" id="SSF49764">
    <property type="entry name" value="HSP20-like chaperones"/>
    <property type="match status" value="1"/>
</dbReference>